<reference evidence="2 3" key="1">
    <citation type="journal article" date="2017" name="PLoS Biol.">
        <title>The sea cucumber genome provides insights into morphological evolution and visceral regeneration.</title>
        <authorList>
            <person name="Zhang X."/>
            <person name="Sun L."/>
            <person name="Yuan J."/>
            <person name="Sun Y."/>
            <person name="Gao Y."/>
            <person name="Zhang L."/>
            <person name="Li S."/>
            <person name="Dai H."/>
            <person name="Hamel J.F."/>
            <person name="Liu C."/>
            <person name="Yu Y."/>
            <person name="Liu S."/>
            <person name="Lin W."/>
            <person name="Guo K."/>
            <person name="Jin S."/>
            <person name="Xu P."/>
            <person name="Storey K.B."/>
            <person name="Huan P."/>
            <person name="Zhang T."/>
            <person name="Zhou Y."/>
            <person name="Zhang J."/>
            <person name="Lin C."/>
            <person name="Li X."/>
            <person name="Xing L."/>
            <person name="Huo D."/>
            <person name="Sun M."/>
            <person name="Wang L."/>
            <person name="Mercier A."/>
            <person name="Li F."/>
            <person name="Yang H."/>
            <person name="Xiang J."/>
        </authorList>
    </citation>
    <scope>NUCLEOTIDE SEQUENCE [LARGE SCALE GENOMIC DNA]</scope>
    <source>
        <strain evidence="2">Shaxun</strain>
        <tissue evidence="2">Muscle</tissue>
    </source>
</reference>
<name>A0A2G8JC13_STIJA</name>
<proteinExistence type="predicted"/>
<feature type="compositionally biased region" description="Polar residues" evidence="1">
    <location>
        <begin position="22"/>
        <end position="40"/>
    </location>
</feature>
<gene>
    <name evidence="2" type="ORF">BSL78_29897</name>
</gene>
<dbReference type="Proteomes" id="UP000230750">
    <property type="component" value="Unassembled WGS sequence"/>
</dbReference>
<sequence>MLKDLRKMKKRHEENIQKFKDGNSNSRSQETSQELESIQNRAGDVMKRLQSIQTASSAKRLPAEKKVKTKKKTRKSSGGRESEMADDDDDEDDLDE</sequence>
<feature type="compositionally biased region" description="Acidic residues" evidence="1">
    <location>
        <begin position="84"/>
        <end position="96"/>
    </location>
</feature>
<dbReference type="AlphaFoldDB" id="A0A2G8JC13"/>
<feature type="compositionally biased region" description="Basic residues" evidence="1">
    <location>
        <begin position="67"/>
        <end position="77"/>
    </location>
</feature>
<evidence type="ECO:0000256" key="1">
    <source>
        <dbReference type="SAM" id="MobiDB-lite"/>
    </source>
</evidence>
<comment type="caution">
    <text evidence="2">The sequence shown here is derived from an EMBL/GenBank/DDBJ whole genome shotgun (WGS) entry which is preliminary data.</text>
</comment>
<keyword evidence="3" id="KW-1185">Reference proteome</keyword>
<dbReference type="EMBL" id="MRZV01002640">
    <property type="protein sequence ID" value="PIK33291.1"/>
    <property type="molecule type" value="Genomic_DNA"/>
</dbReference>
<feature type="compositionally biased region" description="Basic and acidic residues" evidence="1">
    <location>
        <begin position="1"/>
        <end position="21"/>
    </location>
</feature>
<organism evidence="2 3">
    <name type="scientific">Stichopus japonicus</name>
    <name type="common">Sea cucumber</name>
    <dbReference type="NCBI Taxonomy" id="307972"/>
    <lineage>
        <taxon>Eukaryota</taxon>
        <taxon>Metazoa</taxon>
        <taxon>Echinodermata</taxon>
        <taxon>Eleutherozoa</taxon>
        <taxon>Echinozoa</taxon>
        <taxon>Holothuroidea</taxon>
        <taxon>Aspidochirotacea</taxon>
        <taxon>Aspidochirotida</taxon>
        <taxon>Stichopodidae</taxon>
        <taxon>Apostichopus</taxon>
    </lineage>
</organism>
<evidence type="ECO:0000313" key="3">
    <source>
        <dbReference type="Proteomes" id="UP000230750"/>
    </source>
</evidence>
<accession>A0A2G8JC13</accession>
<evidence type="ECO:0000313" key="2">
    <source>
        <dbReference type="EMBL" id="PIK33291.1"/>
    </source>
</evidence>
<protein>
    <submittedName>
        <fullName evidence="2">Uncharacterized protein</fullName>
    </submittedName>
</protein>
<feature type="region of interest" description="Disordered" evidence="1">
    <location>
        <begin position="1"/>
        <end position="96"/>
    </location>
</feature>